<keyword evidence="4 13" id="KW-0812">Transmembrane</keyword>
<keyword evidence="10 13" id="KW-0472">Membrane</keyword>
<evidence type="ECO:0000256" key="1">
    <source>
        <dbReference type="ARBA" id="ARBA00004141"/>
    </source>
</evidence>
<organism evidence="15 16">
    <name type="scientific">Plasmodiophora brassicae</name>
    <name type="common">Clubroot disease agent</name>
    <dbReference type="NCBI Taxonomy" id="37360"/>
    <lineage>
        <taxon>Eukaryota</taxon>
        <taxon>Sar</taxon>
        <taxon>Rhizaria</taxon>
        <taxon>Endomyxa</taxon>
        <taxon>Phytomyxea</taxon>
        <taxon>Plasmodiophorida</taxon>
        <taxon>Plasmodiophoridae</taxon>
        <taxon>Plasmodiophora</taxon>
    </lineage>
</organism>
<gene>
    <name evidence="15" type="ORF">PLBR_LOCUS4797</name>
</gene>
<evidence type="ECO:0000256" key="8">
    <source>
        <dbReference type="ARBA" id="ARBA00022989"/>
    </source>
</evidence>
<keyword evidence="3" id="KW-0633">Potassium transport</keyword>
<evidence type="ECO:0000256" key="13">
    <source>
        <dbReference type="SAM" id="Phobius"/>
    </source>
</evidence>
<geneLocation type="mitochondrion" evidence="15"/>
<keyword evidence="6" id="KW-0851">Voltage-gated channel</keyword>
<evidence type="ECO:0000256" key="10">
    <source>
        <dbReference type="ARBA" id="ARBA00023136"/>
    </source>
</evidence>
<evidence type="ECO:0000256" key="11">
    <source>
        <dbReference type="ARBA" id="ARBA00023303"/>
    </source>
</evidence>
<dbReference type="GO" id="GO:0042391">
    <property type="term" value="P:regulation of membrane potential"/>
    <property type="evidence" value="ECO:0007669"/>
    <property type="project" value="TreeGrafter"/>
</dbReference>
<keyword evidence="15" id="KW-0496">Mitochondrion</keyword>
<feature type="transmembrane region" description="Helical" evidence="13">
    <location>
        <begin position="134"/>
        <end position="155"/>
    </location>
</feature>
<dbReference type="InterPro" id="IPR018490">
    <property type="entry name" value="cNMP-bd_dom_sf"/>
</dbReference>
<dbReference type="PRINTS" id="PR01463">
    <property type="entry name" value="EAGCHANLFMLY"/>
</dbReference>
<evidence type="ECO:0000256" key="12">
    <source>
        <dbReference type="SAM" id="MobiDB-lite"/>
    </source>
</evidence>
<feature type="transmembrane region" description="Helical" evidence="13">
    <location>
        <begin position="209"/>
        <end position="230"/>
    </location>
</feature>
<evidence type="ECO:0000259" key="14">
    <source>
        <dbReference type="PROSITE" id="PS50042"/>
    </source>
</evidence>
<comment type="subcellular location">
    <subcellularLocation>
        <location evidence="1">Membrane</location>
        <topology evidence="1">Multi-pass membrane protein</topology>
    </subcellularLocation>
</comment>
<evidence type="ECO:0000313" key="15">
    <source>
        <dbReference type="EMBL" id="SPQ97582.1"/>
    </source>
</evidence>
<evidence type="ECO:0000256" key="3">
    <source>
        <dbReference type="ARBA" id="ARBA00022538"/>
    </source>
</evidence>
<dbReference type="InterPro" id="IPR005821">
    <property type="entry name" value="Ion_trans_dom"/>
</dbReference>
<dbReference type="InterPro" id="IPR003938">
    <property type="entry name" value="K_chnl_volt-dep_EAG/ELK/ERG"/>
</dbReference>
<feature type="compositionally biased region" description="Gly residues" evidence="12">
    <location>
        <begin position="1"/>
        <end position="10"/>
    </location>
</feature>
<sequence>MIVGGGGGASKGNVTFASSTGDDHGRGRMIEMGSRRVSYSSEHEDASKATPAPASSCMLMPESPCRIAWDSIMMVAVVYSFTVIPFQFAFLPSSSVSLDNVVADGLFLLDIVVQFFSAQTTSSGEVLVHRRASVLYYVKGWFAVDLVSSVPYSFIALSSDMHPNIDGVFIPVNVLRLTRLFKALKAIRMRGNFTNAEFSTRMHPGVARFLRLSFTVFIVGHISACLWYFIGKAYDHSPDSWIQRVWTNGAAIKDHNAFERYVISMYFAFTTLTTVGFGDLTPKTRPEMVFAMLLFVIGVLLFSYTMANVTSLFYEYDRETRKYRDRMSALILFCRSAHLTPPVERQVVHQMSREWRHVPMSHDWETVRLELPSELRFLIMWDCHAATLKVARPFALLQANDLDDVHRKLIASIQPFHAVRGQIIGRAGEPCKGLYIVARGTVEQTAKANGQQVALYNHGNCFGEVGLLLSRAALWPSTFTCKTASQLLYISADDFFDAVSESDAAREMFVQRAHSKLARLRALGSATDIRATPADERSRPAAAAAAGSVPNGLRPANLAEIETALSRLAADLVQVQSLLTNFTSTPAQTS</sequence>
<proteinExistence type="predicted"/>
<dbReference type="SUPFAM" id="SSF51206">
    <property type="entry name" value="cAMP-binding domain-like"/>
    <property type="match status" value="1"/>
</dbReference>
<dbReference type="InterPro" id="IPR050818">
    <property type="entry name" value="KCNH_animal-type"/>
</dbReference>
<keyword evidence="9" id="KW-0406">Ion transport</keyword>
<dbReference type="CDD" id="cd00038">
    <property type="entry name" value="CAP_ED"/>
    <property type="match status" value="1"/>
</dbReference>
<dbReference type="PANTHER" id="PTHR10217:SF435">
    <property type="entry name" value="POTASSIUM VOLTAGE-GATED CHANNEL PROTEIN EAG"/>
    <property type="match status" value="1"/>
</dbReference>
<dbReference type="GO" id="GO:0005249">
    <property type="term" value="F:voltage-gated potassium channel activity"/>
    <property type="evidence" value="ECO:0007669"/>
    <property type="project" value="InterPro"/>
</dbReference>
<dbReference type="Gene3D" id="1.10.287.70">
    <property type="match status" value="1"/>
</dbReference>
<dbReference type="PROSITE" id="PS50042">
    <property type="entry name" value="CNMP_BINDING_3"/>
    <property type="match status" value="1"/>
</dbReference>
<reference evidence="15 16" key="1">
    <citation type="submission" date="2018-03" db="EMBL/GenBank/DDBJ databases">
        <authorList>
            <person name="Fogelqvist J."/>
        </authorList>
    </citation>
    <scope>NUCLEOTIDE SEQUENCE [LARGE SCALE GENOMIC DNA]</scope>
</reference>
<dbReference type="AlphaFoldDB" id="A0A3P3YBP6"/>
<dbReference type="EMBL" id="OVEO01000008">
    <property type="protein sequence ID" value="SPQ97582.1"/>
    <property type="molecule type" value="Genomic_DNA"/>
</dbReference>
<evidence type="ECO:0000256" key="9">
    <source>
        <dbReference type="ARBA" id="ARBA00023065"/>
    </source>
</evidence>
<evidence type="ECO:0000313" key="16">
    <source>
        <dbReference type="Proteomes" id="UP000290189"/>
    </source>
</evidence>
<feature type="domain" description="Cyclic nucleotide-binding" evidence="14">
    <location>
        <begin position="408"/>
        <end position="516"/>
    </location>
</feature>
<dbReference type="GO" id="GO:0005886">
    <property type="term" value="C:plasma membrane"/>
    <property type="evidence" value="ECO:0007669"/>
    <property type="project" value="TreeGrafter"/>
</dbReference>
<keyword evidence="2" id="KW-0813">Transport</keyword>
<dbReference type="Pfam" id="PF00027">
    <property type="entry name" value="cNMP_binding"/>
    <property type="match status" value="1"/>
</dbReference>
<evidence type="ECO:0000256" key="4">
    <source>
        <dbReference type="ARBA" id="ARBA00022692"/>
    </source>
</evidence>
<dbReference type="Proteomes" id="UP000290189">
    <property type="component" value="Unassembled WGS sequence"/>
</dbReference>
<evidence type="ECO:0000256" key="6">
    <source>
        <dbReference type="ARBA" id="ARBA00022882"/>
    </source>
</evidence>
<evidence type="ECO:0000256" key="2">
    <source>
        <dbReference type="ARBA" id="ARBA00022448"/>
    </source>
</evidence>
<feature type="region of interest" description="Disordered" evidence="12">
    <location>
        <begin position="1"/>
        <end position="27"/>
    </location>
</feature>
<keyword evidence="11" id="KW-0407">Ion channel</keyword>
<dbReference type="Gene3D" id="2.60.120.10">
    <property type="entry name" value="Jelly Rolls"/>
    <property type="match status" value="1"/>
</dbReference>
<keyword evidence="8 13" id="KW-1133">Transmembrane helix</keyword>
<name>A0A3P3YBP6_PLABS</name>
<evidence type="ECO:0000256" key="5">
    <source>
        <dbReference type="ARBA" id="ARBA00022826"/>
    </source>
</evidence>
<dbReference type="SMART" id="SM00100">
    <property type="entry name" value="cNMP"/>
    <property type="match status" value="1"/>
</dbReference>
<keyword evidence="7" id="KW-0630">Potassium</keyword>
<protein>
    <recommendedName>
        <fullName evidence="14">Cyclic nucleotide-binding domain-containing protein</fullName>
    </recommendedName>
</protein>
<dbReference type="SUPFAM" id="SSF81324">
    <property type="entry name" value="Voltage-gated potassium channels"/>
    <property type="match status" value="1"/>
</dbReference>
<dbReference type="InterPro" id="IPR000595">
    <property type="entry name" value="cNMP-bd_dom"/>
</dbReference>
<feature type="transmembrane region" description="Helical" evidence="13">
    <location>
        <begin position="289"/>
        <end position="314"/>
    </location>
</feature>
<accession>A0A3P3YBP6</accession>
<dbReference type="Pfam" id="PF00520">
    <property type="entry name" value="Ion_trans"/>
    <property type="match status" value="1"/>
</dbReference>
<feature type="transmembrane region" description="Helical" evidence="13">
    <location>
        <begin position="67"/>
        <end position="90"/>
    </location>
</feature>
<keyword evidence="5" id="KW-0631">Potassium channel</keyword>
<dbReference type="PANTHER" id="PTHR10217">
    <property type="entry name" value="VOLTAGE AND LIGAND GATED POTASSIUM CHANNEL"/>
    <property type="match status" value="1"/>
</dbReference>
<dbReference type="GO" id="GO:0034702">
    <property type="term" value="C:monoatomic ion channel complex"/>
    <property type="evidence" value="ECO:0007669"/>
    <property type="project" value="UniProtKB-KW"/>
</dbReference>
<dbReference type="FunFam" id="1.10.287.70:FF:000123">
    <property type="entry name" value="Potassium channel KAT3"/>
    <property type="match status" value="1"/>
</dbReference>
<evidence type="ECO:0000256" key="7">
    <source>
        <dbReference type="ARBA" id="ARBA00022958"/>
    </source>
</evidence>
<dbReference type="InterPro" id="IPR014710">
    <property type="entry name" value="RmlC-like_jellyroll"/>
</dbReference>